<evidence type="ECO:0008006" key="4">
    <source>
        <dbReference type="Google" id="ProtNLM"/>
    </source>
</evidence>
<gene>
    <name evidence="2" type="ORF">HA338_07710</name>
</gene>
<dbReference type="AlphaFoldDB" id="A0A832W762"/>
<evidence type="ECO:0000313" key="2">
    <source>
        <dbReference type="EMBL" id="HIH93919.1"/>
    </source>
</evidence>
<feature type="transmembrane region" description="Helical" evidence="1">
    <location>
        <begin position="30"/>
        <end position="47"/>
    </location>
</feature>
<comment type="caution">
    <text evidence="2">The sequence shown here is derived from an EMBL/GenBank/DDBJ whole genome shotgun (WGS) entry which is preliminary data.</text>
</comment>
<dbReference type="EMBL" id="DUJU01000088">
    <property type="protein sequence ID" value="HIH93919.1"/>
    <property type="molecule type" value="Genomic_DNA"/>
</dbReference>
<evidence type="ECO:0000313" key="3">
    <source>
        <dbReference type="Proteomes" id="UP000600774"/>
    </source>
</evidence>
<sequence length="139" mass="16260">MITGLLLILEFYIFSLIGLFGFGIDPEERYILPLILLIYLAAMWSFFGMRFLISSDSVVAVFPPFRYRIPFSEIISVEITKKFPWYTGWGVRIWGRRLIFAGKHAKAVAIRKDRGFFRTVILVSENPDEFRKRVEMALK</sequence>
<keyword evidence="1" id="KW-0812">Transmembrane</keyword>
<name>A0A832W762_9EURY</name>
<evidence type="ECO:0000256" key="1">
    <source>
        <dbReference type="SAM" id="Phobius"/>
    </source>
</evidence>
<organism evidence="2 3">
    <name type="scientific">Methanosarcina acetivorans</name>
    <dbReference type="NCBI Taxonomy" id="2214"/>
    <lineage>
        <taxon>Archaea</taxon>
        <taxon>Methanobacteriati</taxon>
        <taxon>Methanobacteriota</taxon>
        <taxon>Stenosarchaea group</taxon>
        <taxon>Methanomicrobia</taxon>
        <taxon>Methanosarcinales</taxon>
        <taxon>Methanosarcinaceae</taxon>
        <taxon>Methanosarcina</taxon>
    </lineage>
</organism>
<feature type="transmembrane region" description="Helical" evidence="1">
    <location>
        <begin position="5"/>
        <end position="24"/>
    </location>
</feature>
<dbReference type="Proteomes" id="UP000600774">
    <property type="component" value="Unassembled WGS sequence"/>
</dbReference>
<protein>
    <recommendedName>
        <fullName evidence="4">PH domain-containing protein</fullName>
    </recommendedName>
</protein>
<reference evidence="2" key="1">
    <citation type="journal article" date="2020" name="bioRxiv">
        <title>A rank-normalized archaeal taxonomy based on genome phylogeny resolves widespread incomplete and uneven classifications.</title>
        <authorList>
            <person name="Rinke C."/>
            <person name="Chuvochina M."/>
            <person name="Mussig A.J."/>
            <person name="Chaumeil P.-A."/>
            <person name="Waite D.W."/>
            <person name="Whitman W.B."/>
            <person name="Parks D.H."/>
            <person name="Hugenholtz P."/>
        </authorList>
    </citation>
    <scope>NUCLEOTIDE SEQUENCE</scope>
    <source>
        <strain evidence="2">UBA8876</strain>
    </source>
</reference>
<dbReference type="RefSeq" id="WP_011021801.1">
    <property type="nucleotide sequence ID" value="NZ_DUJU01000088.1"/>
</dbReference>
<keyword evidence="1" id="KW-0472">Membrane</keyword>
<proteinExistence type="predicted"/>
<accession>A0A832W762</accession>
<keyword evidence="1" id="KW-1133">Transmembrane helix</keyword>
<dbReference type="GeneID" id="1473687"/>